<gene>
    <name evidence="2" type="ORF">METZ01_LOCUS56533</name>
</gene>
<dbReference type="SUPFAM" id="SSF53383">
    <property type="entry name" value="PLP-dependent transferases"/>
    <property type="match status" value="1"/>
</dbReference>
<dbReference type="AlphaFoldDB" id="A0A381SJS0"/>
<accession>A0A381SJS0</accession>
<feature type="domain" description="Aminotransferase class V" evidence="1">
    <location>
        <begin position="21"/>
        <end position="382"/>
    </location>
</feature>
<dbReference type="EMBL" id="UINC01003137">
    <property type="protein sequence ID" value="SVA03679.1"/>
    <property type="molecule type" value="Genomic_DNA"/>
</dbReference>
<dbReference type="Gene3D" id="3.40.640.10">
    <property type="entry name" value="Type I PLP-dependent aspartate aminotransferase-like (Major domain)"/>
    <property type="match status" value="1"/>
</dbReference>
<organism evidence="2">
    <name type="scientific">marine metagenome</name>
    <dbReference type="NCBI Taxonomy" id="408172"/>
    <lineage>
        <taxon>unclassified sequences</taxon>
        <taxon>metagenomes</taxon>
        <taxon>ecological metagenomes</taxon>
    </lineage>
</organism>
<dbReference type="InterPro" id="IPR015424">
    <property type="entry name" value="PyrdxlP-dep_Trfase"/>
</dbReference>
<dbReference type="Gene3D" id="3.90.1150.10">
    <property type="entry name" value="Aspartate Aminotransferase, domain 1"/>
    <property type="match status" value="1"/>
</dbReference>
<dbReference type="InterPro" id="IPR015422">
    <property type="entry name" value="PyrdxlP-dep_Trfase_small"/>
</dbReference>
<dbReference type="Pfam" id="PF00266">
    <property type="entry name" value="Aminotran_5"/>
    <property type="match status" value="1"/>
</dbReference>
<protein>
    <recommendedName>
        <fullName evidence="1">Aminotransferase class V domain-containing protein</fullName>
    </recommendedName>
</protein>
<name>A0A381SJS0_9ZZZZ</name>
<dbReference type="InterPro" id="IPR000192">
    <property type="entry name" value="Aminotrans_V_dom"/>
</dbReference>
<sequence length="390" mass="40381">MAELHDIRHRFPGLAGGWARFDGPAGTQVLDSAIDAMADWQRSGNNANAHGAFPASQACDALEERTTATMRELLGAGSGGIVFGPSTTANLMALSRAVGRTLGPGDEVVCTTLDHDSNVTPWVLAAEDSGATVRMAGFDGATGRLATGAVVDLLGPATRWVAVTGASNVIGTMPDLPAIAEAAHAVGARVVVDGVHRTPHVAVDVGALGCDVYTTSSYKWYGPHAGVMWMADDLLDDLPAYKVRPAPATGGARWQYGTASYEALAGIDVAARFLLDTGMDAIEAHGQDLLKRLLAGLHDLAGARVMGSAGPDDVADRAPTIQFLVEGHAPHEVAEHLAAARVAVWDGHNYAVEAMGPLGLDPEAGAVRAGISAYTTDEDVDRILEAVATL</sequence>
<dbReference type="PANTHER" id="PTHR43586">
    <property type="entry name" value="CYSTEINE DESULFURASE"/>
    <property type="match status" value="1"/>
</dbReference>
<dbReference type="InterPro" id="IPR015421">
    <property type="entry name" value="PyrdxlP-dep_Trfase_major"/>
</dbReference>
<dbReference type="NCBIfam" id="TIGR01976">
    <property type="entry name" value="am_tr_V_VC1184"/>
    <property type="match status" value="1"/>
</dbReference>
<dbReference type="InterPro" id="IPR011340">
    <property type="entry name" value="Cys_dSase-rel"/>
</dbReference>
<evidence type="ECO:0000259" key="1">
    <source>
        <dbReference type="Pfam" id="PF00266"/>
    </source>
</evidence>
<reference evidence="2" key="1">
    <citation type="submission" date="2018-05" db="EMBL/GenBank/DDBJ databases">
        <authorList>
            <person name="Lanie J.A."/>
            <person name="Ng W.-L."/>
            <person name="Kazmierczak K.M."/>
            <person name="Andrzejewski T.M."/>
            <person name="Davidsen T.M."/>
            <person name="Wayne K.J."/>
            <person name="Tettelin H."/>
            <person name="Glass J.I."/>
            <person name="Rusch D."/>
            <person name="Podicherti R."/>
            <person name="Tsui H.-C.T."/>
            <person name="Winkler M.E."/>
        </authorList>
    </citation>
    <scope>NUCLEOTIDE SEQUENCE</scope>
</reference>
<evidence type="ECO:0000313" key="2">
    <source>
        <dbReference type="EMBL" id="SVA03679.1"/>
    </source>
</evidence>
<proteinExistence type="predicted"/>
<dbReference type="PANTHER" id="PTHR43586:SF21">
    <property type="entry name" value="PYRIDOXAL PHOSPHATE (PLP)-DEPENDENT ASPARTATE AMINOTRANSFERASE SUPERFAMILY"/>
    <property type="match status" value="1"/>
</dbReference>